<dbReference type="PANTHER" id="PTHR11601">
    <property type="entry name" value="CYSTEINE DESULFURYLASE FAMILY MEMBER"/>
    <property type="match status" value="1"/>
</dbReference>
<dbReference type="PANTHER" id="PTHR11601:SF50">
    <property type="entry name" value="CYSTEINE DESULFURASE ISCS 2-RELATED"/>
    <property type="match status" value="1"/>
</dbReference>
<dbReference type="RefSeq" id="WP_128520829.1">
    <property type="nucleotide sequence ID" value="NZ_CAUWBR010000040.1"/>
</dbReference>
<evidence type="ECO:0000256" key="2">
    <source>
        <dbReference type="ARBA" id="ARBA00022898"/>
    </source>
</evidence>
<feature type="domain" description="Aminotransferase class V" evidence="3">
    <location>
        <begin position="2"/>
        <end position="361"/>
    </location>
</feature>
<name>A0A3N0HYD5_9FIRM</name>
<dbReference type="OrthoDB" id="9808002at2"/>
<dbReference type="Pfam" id="PF00266">
    <property type="entry name" value="Aminotran_5"/>
    <property type="match status" value="1"/>
</dbReference>
<dbReference type="InterPro" id="IPR000192">
    <property type="entry name" value="Aminotrans_V_dom"/>
</dbReference>
<dbReference type="InterPro" id="IPR015424">
    <property type="entry name" value="PyrdxlP-dep_Trfase"/>
</dbReference>
<dbReference type="PIRSF" id="PIRSF005572">
    <property type="entry name" value="NifS"/>
    <property type="match status" value="1"/>
</dbReference>
<comment type="caution">
    <text evidence="4">The sequence shown here is derived from an EMBL/GenBank/DDBJ whole genome shotgun (WGS) entry which is preliminary data.</text>
</comment>
<accession>A0A3N0HYD5</accession>
<dbReference type="Proteomes" id="UP000276568">
    <property type="component" value="Unassembled WGS sequence"/>
</dbReference>
<dbReference type="Gene3D" id="3.90.1150.10">
    <property type="entry name" value="Aspartate Aminotransferase, domain 1"/>
    <property type="match status" value="1"/>
</dbReference>
<reference evidence="4 5" key="1">
    <citation type="submission" date="2018-11" db="EMBL/GenBank/DDBJ databases">
        <title>Clostridium sp. nov., a member of the family Erysipelotrichaceae isolated from pig faeces.</title>
        <authorList>
            <person name="Chang Y.-H."/>
        </authorList>
    </citation>
    <scope>NUCLEOTIDE SEQUENCE [LARGE SCALE GENOMIC DNA]</scope>
    <source>
        <strain evidence="4 5">YH-panp20</strain>
    </source>
</reference>
<comment type="cofactor">
    <cofactor evidence="1">
        <name>pyridoxal 5'-phosphate</name>
        <dbReference type="ChEBI" id="CHEBI:597326"/>
    </cofactor>
</comment>
<evidence type="ECO:0000313" key="4">
    <source>
        <dbReference type="EMBL" id="RNM29765.1"/>
    </source>
</evidence>
<keyword evidence="2" id="KW-0663">Pyridoxal phosphate</keyword>
<organism evidence="4 5">
    <name type="scientific">Absicoccus porci</name>
    <dbReference type="NCBI Taxonomy" id="2486576"/>
    <lineage>
        <taxon>Bacteria</taxon>
        <taxon>Bacillati</taxon>
        <taxon>Bacillota</taxon>
        <taxon>Erysipelotrichia</taxon>
        <taxon>Erysipelotrichales</taxon>
        <taxon>Erysipelotrichaceae</taxon>
        <taxon>Absicoccus</taxon>
    </lineage>
</organism>
<protein>
    <submittedName>
        <fullName evidence="4">Cysteine desulfurase</fullName>
    </submittedName>
</protein>
<sequence length="376" mass="41227">MIYFDNSSTTSLAPEVLAVYKQLLATTYGNPDSLHQVGRKANGLMETARQKIAHMLGVKGSEILFTASASEANTMAIIGYALANTSRGKHVLISNVEHPSVDHAADVLSQLGFDVEKMPINEQGIITPECVQSYMRKDTILVSTMHVNNEMGAINPIREIEKVVHQNPTCVYHVDCVQSFSKIDVPFEILDMATISAHKIHGLKGSGLLMKKEKVQMKPIIQGGQQEHGLRGGTQNAPTNIVLAKTIRLALSAQQESYEKIKKINTYLRQELSQIPGAHIHSPENALPYILNIGFDQLTSEVLLNALDAHDICVSAKSTCSSHGANESHTLLAMGKSKKEATHMIRLSFSGLNTMDEAKQFIQICKEIIKDYGLSL</sequence>
<gene>
    <name evidence="4" type="ORF">EDX97_09050</name>
</gene>
<dbReference type="InterPro" id="IPR016454">
    <property type="entry name" value="Cysteine_dSase"/>
</dbReference>
<dbReference type="EMBL" id="RJQC01000003">
    <property type="protein sequence ID" value="RNM29765.1"/>
    <property type="molecule type" value="Genomic_DNA"/>
</dbReference>
<dbReference type="GO" id="GO:0003824">
    <property type="term" value="F:catalytic activity"/>
    <property type="evidence" value="ECO:0007669"/>
    <property type="project" value="UniProtKB-ARBA"/>
</dbReference>
<keyword evidence="5" id="KW-1185">Reference proteome</keyword>
<evidence type="ECO:0000313" key="5">
    <source>
        <dbReference type="Proteomes" id="UP000276568"/>
    </source>
</evidence>
<proteinExistence type="predicted"/>
<dbReference type="SUPFAM" id="SSF53383">
    <property type="entry name" value="PLP-dependent transferases"/>
    <property type="match status" value="1"/>
</dbReference>
<dbReference type="InterPro" id="IPR015421">
    <property type="entry name" value="PyrdxlP-dep_Trfase_major"/>
</dbReference>
<evidence type="ECO:0000256" key="1">
    <source>
        <dbReference type="ARBA" id="ARBA00001933"/>
    </source>
</evidence>
<dbReference type="AlphaFoldDB" id="A0A3N0HYD5"/>
<evidence type="ECO:0000259" key="3">
    <source>
        <dbReference type="Pfam" id="PF00266"/>
    </source>
</evidence>
<dbReference type="InterPro" id="IPR015422">
    <property type="entry name" value="PyrdxlP-dep_Trfase_small"/>
</dbReference>
<dbReference type="Gene3D" id="3.40.640.10">
    <property type="entry name" value="Type I PLP-dependent aspartate aminotransferase-like (Major domain)"/>
    <property type="match status" value="1"/>
</dbReference>